<proteinExistence type="predicted"/>
<name>A0A8J2L298_9HEXA</name>
<dbReference type="AlphaFoldDB" id="A0A8J2L298"/>
<evidence type="ECO:0000256" key="1">
    <source>
        <dbReference type="SAM" id="MobiDB-lite"/>
    </source>
</evidence>
<dbReference type="GO" id="GO:0000213">
    <property type="term" value="F:tRNA-intron lyase activity"/>
    <property type="evidence" value="ECO:0007669"/>
    <property type="project" value="InterPro"/>
</dbReference>
<gene>
    <name evidence="3" type="ORF">AFUS01_LOCUS36209</name>
</gene>
<dbReference type="GO" id="GO:0005737">
    <property type="term" value="C:cytoplasm"/>
    <property type="evidence" value="ECO:0007669"/>
    <property type="project" value="TreeGrafter"/>
</dbReference>
<feature type="region of interest" description="Disordered" evidence="1">
    <location>
        <begin position="115"/>
        <end position="164"/>
    </location>
</feature>
<dbReference type="EMBL" id="CAJVCH010538758">
    <property type="protein sequence ID" value="CAG7826141.1"/>
    <property type="molecule type" value="Genomic_DNA"/>
</dbReference>
<evidence type="ECO:0000259" key="2">
    <source>
        <dbReference type="Pfam" id="PF01974"/>
    </source>
</evidence>
<evidence type="ECO:0000313" key="4">
    <source>
        <dbReference type="Proteomes" id="UP000708208"/>
    </source>
</evidence>
<dbReference type="GO" id="GO:0000379">
    <property type="term" value="P:tRNA-type intron splice site recognition and cleavage"/>
    <property type="evidence" value="ECO:0007669"/>
    <property type="project" value="TreeGrafter"/>
</dbReference>
<reference evidence="3" key="1">
    <citation type="submission" date="2021-06" db="EMBL/GenBank/DDBJ databases">
        <authorList>
            <person name="Hodson N. C."/>
            <person name="Mongue J. A."/>
            <person name="Jaron S. K."/>
        </authorList>
    </citation>
    <scope>NUCLEOTIDE SEQUENCE</scope>
</reference>
<dbReference type="InterPro" id="IPR006677">
    <property type="entry name" value="tRNA_intron_Endonuc_cat-like"/>
</dbReference>
<dbReference type="Proteomes" id="UP000708208">
    <property type="component" value="Unassembled WGS sequence"/>
</dbReference>
<dbReference type="GO" id="GO:0000214">
    <property type="term" value="C:tRNA-intron endonuclease complex"/>
    <property type="evidence" value="ECO:0007669"/>
    <property type="project" value="TreeGrafter"/>
</dbReference>
<comment type="caution">
    <text evidence="3">The sequence shown here is derived from an EMBL/GenBank/DDBJ whole genome shotgun (WGS) entry which is preliminary data.</text>
</comment>
<organism evidence="3 4">
    <name type="scientific">Allacma fusca</name>
    <dbReference type="NCBI Taxonomy" id="39272"/>
    <lineage>
        <taxon>Eukaryota</taxon>
        <taxon>Metazoa</taxon>
        <taxon>Ecdysozoa</taxon>
        <taxon>Arthropoda</taxon>
        <taxon>Hexapoda</taxon>
        <taxon>Collembola</taxon>
        <taxon>Symphypleona</taxon>
        <taxon>Sminthuridae</taxon>
        <taxon>Allacma</taxon>
    </lineage>
</organism>
<dbReference type="PANTHER" id="PTHR21227:SF0">
    <property type="entry name" value="TRNA-SPLICING ENDONUCLEASE SUBUNIT SEN2"/>
    <property type="match status" value="1"/>
</dbReference>
<keyword evidence="4" id="KW-1185">Reference proteome</keyword>
<dbReference type="CDD" id="cd22363">
    <property type="entry name" value="tRNA-intron_lyase_C"/>
    <property type="match status" value="1"/>
</dbReference>
<feature type="compositionally biased region" description="Low complexity" evidence="1">
    <location>
        <begin position="140"/>
        <end position="151"/>
    </location>
</feature>
<sequence length="341" mass="38574">MEGIGQTIMVTPKSIRKKRTQKKKPGLPLPNYLFSEGEVPVVCHCVYDGTSFMVHGATDIRILYYNGSFGRSTLTLRTPLNSNNAQYQQQPYFQKSQQGAKVFVIEDYKVPINTVSTGGSDGEPVRKKSKMSPKDEEVTSEVTNEVTSEASNGTSPEGKEEEGQSLRVILEGDGRKSSNVDEEEKLELMPEEVIFLTFAAGSLKVESEEGENLGYERLWDLIVSKNPEFPLFYAVYHYFRSKNWVPKSGKNYGGDYVLYETGPEFYHSLYIVHILGLPSRPRPLFLEICALQRCASQASKYALFCEVTKPNNFIPASPKSIFELNIQEMPVYRWAPHLYDK</sequence>
<protein>
    <recommendedName>
        <fullName evidence="2">tRNA intron endonuclease catalytic domain-containing protein</fullName>
    </recommendedName>
</protein>
<dbReference type="InterPro" id="IPR006676">
    <property type="entry name" value="tRNA_splic"/>
</dbReference>
<evidence type="ECO:0000313" key="3">
    <source>
        <dbReference type="EMBL" id="CAG7826141.1"/>
    </source>
</evidence>
<accession>A0A8J2L298</accession>
<dbReference type="OrthoDB" id="10249562at2759"/>
<dbReference type="Pfam" id="PF01974">
    <property type="entry name" value="tRNA_int_endo"/>
    <property type="match status" value="1"/>
</dbReference>
<dbReference type="PANTHER" id="PTHR21227">
    <property type="entry name" value="TRNA-SPLICING ENDONUCLEASE SUBUNIT SEN2"/>
    <property type="match status" value="1"/>
</dbReference>
<feature type="domain" description="tRNA intron endonuclease catalytic" evidence="2">
    <location>
        <begin position="231"/>
        <end position="309"/>
    </location>
</feature>